<accession>A0A9P6G9U8</accession>
<protein>
    <submittedName>
        <fullName evidence="2">Uncharacterized protein</fullName>
    </submittedName>
</protein>
<evidence type="ECO:0000313" key="3">
    <source>
        <dbReference type="Proteomes" id="UP000756921"/>
    </source>
</evidence>
<name>A0A9P6G9U8_9PLEO</name>
<dbReference type="Proteomes" id="UP000756921">
    <property type="component" value="Unassembled WGS sequence"/>
</dbReference>
<dbReference type="OrthoDB" id="3796229at2759"/>
<keyword evidence="3" id="KW-1185">Reference proteome</keyword>
<feature type="region of interest" description="Disordered" evidence="1">
    <location>
        <begin position="290"/>
        <end position="322"/>
    </location>
</feature>
<dbReference type="EMBL" id="WJXW01000012">
    <property type="protein sequence ID" value="KAF9731474.1"/>
    <property type="molecule type" value="Genomic_DNA"/>
</dbReference>
<evidence type="ECO:0000313" key="2">
    <source>
        <dbReference type="EMBL" id="KAF9731474.1"/>
    </source>
</evidence>
<comment type="caution">
    <text evidence="2">The sequence shown here is derived from an EMBL/GenBank/DDBJ whole genome shotgun (WGS) entry which is preliminary data.</text>
</comment>
<organism evidence="2 3">
    <name type="scientific">Paraphaeosphaeria minitans</name>
    <dbReference type="NCBI Taxonomy" id="565426"/>
    <lineage>
        <taxon>Eukaryota</taxon>
        <taxon>Fungi</taxon>
        <taxon>Dikarya</taxon>
        <taxon>Ascomycota</taxon>
        <taxon>Pezizomycotina</taxon>
        <taxon>Dothideomycetes</taxon>
        <taxon>Pleosporomycetidae</taxon>
        <taxon>Pleosporales</taxon>
        <taxon>Massarineae</taxon>
        <taxon>Didymosphaeriaceae</taxon>
        <taxon>Paraphaeosphaeria</taxon>
    </lineage>
</organism>
<reference evidence="2" key="1">
    <citation type="journal article" date="2020" name="Mol. Plant Microbe Interact.">
        <title>Genome Sequence of the Biocontrol Agent Coniothyrium minitans strain Conio (IMI 134523).</title>
        <authorList>
            <person name="Patel D."/>
            <person name="Shittu T.A."/>
            <person name="Baroncelli R."/>
            <person name="Muthumeenakshi S."/>
            <person name="Osborne T.H."/>
            <person name="Janganan T.K."/>
            <person name="Sreenivasaprasad S."/>
        </authorList>
    </citation>
    <scope>NUCLEOTIDE SEQUENCE</scope>
    <source>
        <strain evidence="2">Conio</strain>
    </source>
</reference>
<sequence length="345" mass="38739">MAEASAESRDRAASSAKRKHPDHWDGLLSNRSMLFYDGTYKWDGTDGFWDDTGIHHGFNDPNDPEACPPTPRPVGTWLEDDEDVRVVEGECGDLSAAGNQEETLRRDRAQVLNNSVHVDFLAKFTREGSKTVLIDGNVHKQKLLQDNLFVGHPDRQRVLGQIQGIIIGRQVLVDGHNLVDSYKLCDMEVPFASLADVDGHALIAASNAGAETRTVSIDEEEFQGMVSKDINEPKLLHEDFQMKTEDERAIDATETKFAKEFPFGSSPLSECPSDLSDWEMEDKIMPSHRVETPRLDSKSGCNRPVYQSHKDVPKRPTQKIVRSDSIDSAVEIPVKRRSTRIFLQR</sequence>
<feature type="region of interest" description="Disordered" evidence="1">
    <location>
        <begin position="1"/>
        <end position="23"/>
    </location>
</feature>
<proteinExistence type="predicted"/>
<feature type="compositionally biased region" description="Basic and acidic residues" evidence="1">
    <location>
        <begin position="1"/>
        <end position="12"/>
    </location>
</feature>
<dbReference type="AlphaFoldDB" id="A0A9P6G9U8"/>
<gene>
    <name evidence="2" type="ORF">PMIN01_10491</name>
</gene>
<evidence type="ECO:0000256" key="1">
    <source>
        <dbReference type="SAM" id="MobiDB-lite"/>
    </source>
</evidence>